<dbReference type="RefSeq" id="WP_377547003.1">
    <property type="nucleotide sequence ID" value="NZ_JBHSBN010000011.1"/>
</dbReference>
<keyword evidence="4 5" id="KW-0413">Isomerase</keyword>
<evidence type="ECO:0000256" key="4">
    <source>
        <dbReference type="ARBA" id="ARBA00023235"/>
    </source>
</evidence>
<evidence type="ECO:0000256" key="5">
    <source>
        <dbReference type="PROSITE-ProRule" id="PRU00277"/>
    </source>
</evidence>
<evidence type="ECO:0000256" key="1">
    <source>
        <dbReference type="ARBA" id="ARBA00000971"/>
    </source>
</evidence>
<evidence type="ECO:0000259" key="9">
    <source>
        <dbReference type="PROSITE" id="PS50059"/>
    </source>
</evidence>
<feature type="region of interest" description="Disordered" evidence="7">
    <location>
        <begin position="1"/>
        <end position="35"/>
    </location>
</feature>
<dbReference type="Gene3D" id="3.10.50.40">
    <property type="match status" value="1"/>
</dbReference>
<protein>
    <recommendedName>
        <fullName evidence="6">Peptidyl-prolyl cis-trans isomerase</fullName>
        <ecNumber evidence="6">5.2.1.8</ecNumber>
    </recommendedName>
</protein>
<feature type="region of interest" description="Disordered" evidence="7">
    <location>
        <begin position="70"/>
        <end position="110"/>
    </location>
</feature>
<feature type="compositionally biased region" description="Basic and acidic residues" evidence="7">
    <location>
        <begin position="21"/>
        <end position="34"/>
    </location>
</feature>
<keyword evidence="8" id="KW-1133">Transmembrane helix</keyword>
<evidence type="ECO:0000313" key="10">
    <source>
        <dbReference type="EMBL" id="MFC4107720.1"/>
    </source>
</evidence>
<feature type="compositionally biased region" description="Low complexity" evidence="7">
    <location>
        <begin position="77"/>
        <end position="95"/>
    </location>
</feature>
<evidence type="ECO:0000256" key="7">
    <source>
        <dbReference type="SAM" id="MobiDB-lite"/>
    </source>
</evidence>
<dbReference type="InterPro" id="IPR046357">
    <property type="entry name" value="PPIase_dom_sf"/>
</dbReference>
<reference evidence="11" key="1">
    <citation type="journal article" date="2019" name="Int. J. Syst. Evol. Microbiol.">
        <title>The Global Catalogue of Microorganisms (GCM) 10K type strain sequencing project: providing services to taxonomists for standard genome sequencing and annotation.</title>
        <authorList>
            <consortium name="The Broad Institute Genomics Platform"/>
            <consortium name="The Broad Institute Genome Sequencing Center for Infectious Disease"/>
            <person name="Wu L."/>
            <person name="Ma J."/>
        </authorList>
    </citation>
    <scope>NUCLEOTIDE SEQUENCE [LARGE SCALE GENOMIC DNA]</scope>
    <source>
        <strain evidence="11">2902at01</strain>
    </source>
</reference>
<organism evidence="10 11">
    <name type="scientific">Micromonospora zhanjiangensis</name>
    <dbReference type="NCBI Taxonomy" id="1522057"/>
    <lineage>
        <taxon>Bacteria</taxon>
        <taxon>Bacillati</taxon>
        <taxon>Actinomycetota</taxon>
        <taxon>Actinomycetes</taxon>
        <taxon>Micromonosporales</taxon>
        <taxon>Micromonosporaceae</taxon>
        <taxon>Micromonospora</taxon>
    </lineage>
</organism>
<dbReference type="PANTHER" id="PTHR43811:SF19">
    <property type="entry name" value="39 KDA FK506-BINDING NUCLEAR PROTEIN"/>
    <property type="match status" value="1"/>
</dbReference>
<sequence>MSGQVGSRRNTGEPDWQQMTKPERRAAAKAERARAAAARRRRQTILGALAGVAVVGVIIATFVIFGGSDKPADKPTADAGSSAGASGAPSATAGAFPQLPAGADPALGSKPTVTAGTGALTKLVAKPLIEGTGPAAQAGQQITVNYVGVSYQSGKEFDASWNRSEPFSFQLGGGNVIKGWDQGLVGAKVGSRVQLDIPSDLAYGDNPSGGRPAGPLRFVVDVLGVQ</sequence>
<feature type="domain" description="PPIase FKBP-type" evidence="9">
    <location>
        <begin position="139"/>
        <end position="226"/>
    </location>
</feature>
<comment type="caution">
    <text evidence="10">The sequence shown here is derived from an EMBL/GenBank/DDBJ whole genome shotgun (WGS) entry which is preliminary data.</text>
</comment>
<evidence type="ECO:0000256" key="8">
    <source>
        <dbReference type="SAM" id="Phobius"/>
    </source>
</evidence>
<keyword evidence="8" id="KW-0472">Membrane</keyword>
<dbReference type="SUPFAM" id="SSF54534">
    <property type="entry name" value="FKBP-like"/>
    <property type="match status" value="1"/>
</dbReference>
<dbReference type="InterPro" id="IPR001179">
    <property type="entry name" value="PPIase_FKBP_dom"/>
</dbReference>
<accession>A0ABV8KPB9</accession>
<keyword evidence="3 5" id="KW-0697">Rotamase</keyword>
<dbReference type="EC" id="5.2.1.8" evidence="6"/>
<dbReference type="Proteomes" id="UP001595868">
    <property type="component" value="Unassembled WGS sequence"/>
</dbReference>
<keyword evidence="11" id="KW-1185">Reference proteome</keyword>
<gene>
    <name evidence="10" type="ORF">ACFOX0_17535</name>
</gene>
<comment type="catalytic activity">
    <reaction evidence="1 5 6">
        <text>[protein]-peptidylproline (omega=180) = [protein]-peptidylproline (omega=0)</text>
        <dbReference type="Rhea" id="RHEA:16237"/>
        <dbReference type="Rhea" id="RHEA-COMP:10747"/>
        <dbReference type="Rhea" id="RHEA-COMP:10748"/>
        <dbReference type="ChEBI" id="CHEBI:83833"/>
        <dbReference type="ChEBI" id="CHEBI:83834"/>
        <dbReference type="EC" id="5.2.1.8"/>
    </reaction>
</comment>
<dbReference type="GO" id="GO:0003755">
    <property type="term" value="F:peptidyl-prolyl cis-trans isomerase activity"/>
    <property type="evidence" value="ECO:0007669"/>
    <property type="project" value="UniProtKB-EC"/>
</dbReference>
<proteinExistence type="inferred from homology"/>
<evidence type="ECO:0000256" key="3">
    <source>
        <dbReference type="ARBA" id="ARBA00023110"/>
    </source>
</evidence>
<dbReference type="PROSITE" id="PS50059">
    <property type="entry name" value="FKBP_PPIASE"/>
    <property type="match status" value="1"/>
</dbReference>
<dbReference type="PANTHER" id="PTHR43811">
    <property type="entry name" value="FKBP-TYPE PEPTIDYL-PROLYL CIS-TRANS ISOMERASE FKPA"/>
    <property type="match status" value="1"/>
</dbReference>
<dbReference type="Pfam" id="PF00254">
    <property type="entry name" value="FKBP_C"/>
    <property type="match status" value="1"/>
</dbReference>
<feature type="transmembrane region" description="Helical" evidence="8">
    <location>
        <begin position="44"/>
        <end position="65"/>
    </location>
</feature>
<dbReference type="EMBL" id="JBHSBN010000011">
    <property type="protein sequence ID" value="MFC4107720.1"/>
    <property type="molecule type" value="Genomic_DNA"/>
</dbReference>
<comment type="similarity">
    <text evidence="2 6">Belongs to the FKBP-type PPIase family.</text>
</comment>
<evidence type="ECO:0000256" key="2">
    <source>
        <dbReference type="ARBA" id="ARBA00006577"/>
    </source>
</evidence>
<keyword evidence="8" id="KW-0812">Transmembrane</keyword>
<evidence type="ECO:0000256" key="6">
    <source>
        <dbReference type="RuleBase" id="RU003915"/>
    </source>
</evidence>
<evidence type="ECO:0000313" key="11">
    <source>
        <dbReference type="Proteomes" id="UP001595868"/>
    </source>
</evidence>
<name>A0ABV8KPB9_9ACTN</name>